<feature type="region of interest" description="Disordered" evidence="1">
    <location>
        <begin position="109"/>
        <end position="130"/>
    </location>
</feature>
<dbReference type="EMBL" id="CP014143">
    <property type="protein sequence ID" value="AOS98528.1"/>
    <property type="molecule type" value="Genomic_DNA"/>
</dbReference>
<dbReference type="KEGG" id="micc:AUP74_03162"/>
<sequence>MKPSLTFKEFWSWLAEHPNCILRAGSADAVIYDDDDYHWRFAEEDQRTLLVQVMRGKRPVAELFIEPEHISTVQVSPGEKGEYNFDLLVEWQGQTQVAYYFVLTHGLEESDKKPEHPRSSSPGSPRGRLH</sequence>
<evidence type="ECO:0000313" key="3">
    <source>
        <dbReference type="Proteomes" id="UP000095672"/>
    </source>
</evidence>
<name>A0A1C9WBI7_9GAMM</name>
<protein>
    <submittedName>
        <fullName evidence="2">Uncharacterized protein</fullName>
    </submittedName>
</protein>
<feature type="compositionally biased region" description="Low complexity" evidence="1">
    <location>
        <begin position="119"/>
        <end position="130"/>
    </location>
</feature>
<reference evidence="3" key="1">
    <citation type="submission" date="2016-01" db="EMBL/GenBank/DDBJ databases">
        <title>Complete genome sequence of Microbulbifer sp. CCB-MM1, a halophile isolated from Matang Mangrove Forest, Perak.</title>
        <authorList>
            <person name="Moh T.H."/>
            <person name="Dinesh B."/>
            <person name="Lau N.-S."/>
            <person name="Go F."/>
            <person name="Alexander Chong S.-C."/>
        </authorList>
    </citation>
    <scope>NUCLEOTIDE SEQUENCE [LARGE SCALE GENOMIC DNA]</scope>
    <source>
        <strain evidence="3">CCB-MM1</strain>
    </source>
</reference>
<evidence type="ECO:0000313" key="2">
    <source>
        <dbReference type="EMBL" id="AOS98528.1"/>
    </source>
</evidence>
<gene>
    <name evidence="2" type="ORF">AUP74_03162</name>
</gene>
<dbReference type="AlphaFoldDB" id="A0A1C9WBI7"/>
<keyword evidence="3" id="KW-1185">Reference proteome</keyword>
<dbReference type="STRING" id="1769779.AUP74_03162"/>
<dbReference type="PATRIC" id="fig|1769779.3.peg.3141"/>
<feature type="compositionally biased region" description="Basic and acidic residues" evidence="1">
    <location>
        <begin position="109"/>
        <end position="118"/>
    </location>
</feature>
<proteinExistence type="predicted"/>
<organism evidence="2 3">
    <name type="scientific">Microbulbifer aggregans</name>
    <dbReference type="NCBI Taxonomy" id="1769779"/>
    <lineage>
        <taxon>Bacteria</taxon>
        <taxon>Pseudomonadati</taxon>
        <taxon>Pseudomonadota</taxon>
        <taxon>Gammaproteobacteria</taxon>
        <taxon>Cellvibrionales</taxon>
        <taxon>Microbulbiferaceae</taxon>
        <taxon>Microbulbifer</taxon>
    </lineage>
</organism>
<dbReference type="Proteomes" id="UP000095672">
    <property type="component" value="Chromosome"/>
</dbReference>
<accession>A0A1C9WBI7</accession>
<dbReference type="RefSeq" id="WP_069948381.1">
    <property type="nucleotide sequence ID" value="NZ_CP014143.1"/>
</dbReference>
<evidence type="ECO:0000256" key="1">
    <source>
        <dbReference type="SAM" id="MobiDB-lite"/>
    </source>
</evidence>